<evidence type="ECO:0008006" key="3">
    <source>
        <dbReference type="Google" id="ProtNLM"/>
    </source>
</evidence>
<protein>
    <recommendedName>
        <fullName evidence="3">Thymidylate synthase</fullName>
    </recommendedName>
</protein>
<gene>
    <name evidence="1" type="ORF">GCM10011534_04160</name>
</gene>
<sequence length="331" mass="34504">MWKEAAFPLAVMLALAGCSGDGTNPFSDDSDPDSGEETTGITVPAEVAGNVSAMRYDATAQTLTVTGVSLDKVPFQAVYTREAARDVDYGGYQVFMAQDDALDRHATALVLQSDGTAVTGRVRAGVAATPGPRNRYLAGGYFERDGDFDPPAVTATSGMVSYAGRYAGLTNAGVRDYGEGILLEPDPSTPDELLPARAAQTTGDVFINADFADNRVEGNIYNRRFVPTNAALPSIVLVASEIDADGTFAGRVEYDLRQSNGAYAGLDDTEIGNYAGIFGGRDASAVGGVVALNQFDGEDALGFETEQEHGVFVIGKCGTAGASASVCNDVK</sequence>
<accession>A0A917SJF8</accession>
<organism evidence="1 2">
    <name type="scientific">Pseudooceanicola nanhaiensis</name>
    <dbReference type="NCBI Taxonomy" id="375761"/>
    <lineage>
        <taxon>Bacteria</taxon>
        <taxon>Pseudomonadati</taxon>
        <taxon>Pseudomonadota</taxon>
        <taxon>Alphaproteobacteria</taxon>
        <taxon>Rhodobacterales</taxon>
        <taxon>Paracoccaceae</taxon>
        <taxon>Pseudooceanicola</taxon>
    </lineage>
</organism>
<evidence type="ECO:0000313" key="1">
    <source>
        <dbReference type="EMBL" id="GGL85407.1"/>
    </source>
</evidence>
<dbReference type="RefSeq" id="WP_051630229.1">
    <property type="nucleotide sequence ID" value="NZ_BMLF01000001.1"/>
</dbReference>
<reference evidence="1" key="1">
    <citation type="journal article" date="2014" name="Int. J. Syst. Evol. Microbiol.">
        <title>Complete genome sequence of Corynebacterium casei LMG S-19264T (=DSM 44701T), isolated from a smear-ripened cheese.</title>
        <authorList>
            <consortium name="US DOE Joint Genome Institute (JGI-PGF)"/>
            <person name="Walter F."/>
            <person name="Albersmeier A."/>
            <person name="Kalinowski J."/>
            <person name="Ruckert C."/>
        </authorList>
    </citation>
    <scope>NUCLEOTIDE SEQUENCE</scope>
    <source>
        <strain evidence="1">CGMCC 1.6293</strain>
    </source>
</reference>
<name>A0A917SJF8_9RHOB</name>
<dbReference type="Proteomes" id="UP000649829">
    <property type="component" value="Unassembled WGS sequence"/>
</dbReference>
<dbReference type="EMBL" id="BMLF01000001">
    <property type="protein sequence ID" value="GGL85407.1"/>
    <property type="molecule type" value="Genomic_DNA"/>
</dbReference>
<comment type="caution">
    <text evidence="1">The sequence shown here is derived from an EMBL/GenBank/DDBJ whole genome shotgun (WGS) entry which is preliminary data.</text>
</comment>
<proteinExistence type="predicted"/>
<dbReference type="SUPFAM" id="SSF56925">
    <property type="entry name" value="OMPA-like"/>
    <property type="match status" value="1"/>
</dbReference>
<dbReference type="InterPro" id="IPR011250">
    <property type="entry name" value="OMP/PagP_B-barrel"/>
</dbReference>
<dbReference type="Gene3D" id="2.40.160.90">
    <property type="match status" value="1"/>
</dbReference>
<keyword evidence="2" id="KW-1185">Reference proteome</keyword>
<evidence type="ECO:0000313" key="2">
    <source>
        <dbReference type="Proteomes" id="UP000649829"/>
    </source>
</evidence>
<dbReference type="AlphaFoldDB" id="A0A917SJF8"/>
<dbReference type="PROSITE" id="PS51257">
    <property type="entry name" value="PROKAR_LIPOPROTEIN"/>
    <property type="match status" value="1"/>
</dbReference>
<reference evidence="1" key="2">
    <citation type="submission" date="2020-09" db="EMBL/GenBank/DDBJ databases">
        <authorList>
            <person name="Sun Q."/>
            <person name="Zhou Y."/>
        </authorList>
    </citation>
    <scope>NUCLEOTIDE SEQUENCE</scope>
    <source>
        <strain evidence="1">CGMCC 1.6293</strain>
    </source>
</reference>